<dbReference type="Pfam" id="PF01844">
    <property type="entry name" value="HNH"/>
    <property type="match status" value="1"/>
</dbReference>
<dbReference type="SMART" id="SM00507">
    <property type="entry name" value="HNHc"/>
    <property type="match status" value="1"/>
</dbReference>
<dbReference type="GO" id="GO:0004519">
    <property type="term" value="F:endonuclease activity"/>
    <property type="evidence" value="ECO:0007669"/>
    <property type="project" value="UniProtKB-KW"/>
</dbReference>
<dbReference type="REBASE" id="631101">
    <property type="entry name" value="Sen55ORF21695P"/>
</dbReference>
<evidence type="ECO:0000313" key="3">
    <source>
        <dbReference type="Proteomes" id="UP000236163"/>
    </source>
</evidence>
<dbReference type="Proteomes" id="UP000236163">
    <property type="component" value="Unassembled WGS sequence"/>
</dbReference>
<keyword evidence="2" id="KW-0540">Nuclease</keyword>
<accession>A0A2K0JKQ7</accession>
<evidence type="ECO:0000259" key="1">
    <source>
        <dbReference type="SMART" id="SM00507"/>
    </source>
</evidence>
<name>A0A2K0JKQ7_SALHO</name>
<sequence>MNVFDNNGTELSAKCSVGEEDGVYGLVLESWGPAHRNKDYNIALDCIIERLIDSDIDNVVVYLTSSTARKHIPSIAERKIHPDEYFPLVGNSPQDIRQAMCSYQACFSSTGRKEVPSGNRTKRIMISVPKVNSGKFWEPIIYGESSDLLQPTDDDSVLNTRVSKLIKKPLSEPKGCKAPGAVERLQKVYIRDPMVKAWILQQSKGVCEYCGEKAPFYLNDGSPYLETHHVIPLSSAGADTTSNCVALCPNCHRALHYSQNAKELIEILYINIDRLQK</sequence>
<dbReference type="InterPro" id="IPR052892">
    <property type="entry name" value="NA-targeting_endonuclease"/>
</dbReference>
<dbReference type="PANTHER" id="PTHR33877:SF1">
    <property type="entry name" value="TYPE IV METHYL-DIRECTED RESTRICTION ENZYME ECOKMCRA"/>
    <property type="match status" value="1"/>
</dbReference>
<dbReference type="EMBL" id="JWSP02000004">
    <property type="protein sequence ID" value="PNO35861.1"/>
    <property type="molecule type" value="Genomic_DNA"/>
</dbReference>
<dbReference type="CDD" id="cd00085">
    <property type="entry name" value="HNHc"/>
    <property type="match status" value="1"/>
</dbReference>
<dbReference type="InterPro" id="IPR002711">
    <property type="entry name" value="HNH"/>
</dbReference>
<keyword evidence="2" id="KW-0255">Endonuclease</keyword>
<dbReference type="InterPro" id="IPR003615">
    <property type="entry name" value="HNH_nuc"/>
</dbReference>
<evidence type="ECO:0000313" key="2">
    <source>
        <dbReference type="EMBL" id="PNO35861.1"/>
    </source>
</evidence>
<keyword evidence="2" id="KW-0378">Hydrolase</keyword>
<dbReference type="Gene3D" id="1.10.30.50">
    <property type="match status" value="1"/>
</dbReference>
<protein>
    <submittedName>
        <fullName evidence="2">HNH endonuclease</fullName>
    </submittedName>
</protein>
<dbReference type="PANTHER" id="PTHR33877">
    <property type="entry name" value="SLL1193 PROTEIN"/>
    <property type="match status" value="1"/>
</dbReference>
<reference evidence="3" key="1">
    <citation type="submission" date="2017-12" db="EMBL/GenBank/DDBJ databases">
        <title>FDA dAtabase for Regulatory Grade micrObial Sequences (FDA-ARGOS): Supporting development and validation of Infectious Disease Dx tests.</title>
        <authorList>
            <person name="Sichtig H."/>
            <person name="Tallon L."/>
            <person name="Sadzewicz L."/>
            <person name="Sengamalay N."/>
            <person name="Nagaraj S."/>
            <person name="Vavikolanu K."/>
            <person name="Aluvathingal J."/>
            <person name="Nadendla S."/>
            <person name="Pirone D.C."/>
            <person name="Hoffman M."/>
            <person name="Muruvanda T."/>
            <person name="Allard M."/>
            <person name="Evans P."/>
        </authorList>
    </citation>
    <scope>NUCLEOTIDE SEQUENCE [LARGE SCALE GENOMIC DNA]</scope>
    <source>
        <strain evidence="3">FDAARGOS_55</strain>
    </source>
</reference>
<organism evidence="2 3">
    <name type="scientific">Salmonella enterica subsp. houtenae serovar 50:g,z51:-</name>
    <dbReference type="NCBI Taxonomy" id="1173947"/>
    <lineage>
        <taxon>Bacteria</taxon>
        <taxon>Pseudomonadati</taxon>
        <taxon>Pseudomonadota</taxon>
        <taxon>Gammaproteobacteria</taxon>
        <taxon>Enterobacterales</taxon>
        <taxon>Enterobacteriaceae</taxon>
        <taxon>Salmonella</taxon>
    </lineage>
</organism>
<dbReference type="AlphaFoldDB" id="A0A2K0JKQ7"/>
<gene>
    <name evidence="2" type="ORF">RK55_021695</name>
</gene>
<dbReference type="GO" id="GO:0003676">
    <property type="term" value="F:nucleic acid binding"/>
    <property type="evidence" value="ECO:0007669"/>
    <property type="project" value="InterPro"/>
</dbReference>
<dbReference type="GO" id="GO:0008270">
    <property type="term" value="F:zinc ion binding"/>
    <property type="evidence" value="ECO:0007669"/>
    <property type="project" value="InterPro"/>
</dbReference>
<feature type="domain" description="HNH nuclease" evidence="1">
    <location>
        <begin position="194"/>
        <end position="253"/>
    </location>
</feature>
<proteinExistence type="predicted"/>
<comment type="caution">
    <text evidence="2">The sequence shown here is derived from an EMBL/GenBank/DDBJ whole genome shotgun (WGS) entry which is preliminary data.</text>
</comment>